<dbReference type="PANTHER" id="PTHR46932:SF20">
    <property type="entry name" value="HMA DOMAIN-CONTAINING PROTEIN"/>
    <property type="match status" value="1"/>
</dbReference>
<feature type="region of interest" description="Disordered" evidence="1">
    <location>
        <begin position="79"/>
        <end position="105"/>
    </location>
</feature>
<feature type="region of interest" description="Disordered" evidence="1">
    <location>
        <begin position="121"/>
        <end position="175"/>
    </location>
</feature>
<dbReference type="KEGG" id="sita:101770509"/>
<dbReference type="PANTHER" id="PTHR46932">
    <property type="entry name" value="HEAVY METAL-ASSOCIATED ISOPRENYLATED PLANT PROTEIN 47"/>
    <property type="match status" value="1"/>
</dbReference>
<dbReference type="EMBL" id="CM003535">
    <property type="protein sequence ID" value="RCV39436.1"/>
    <property type="molecule type" value="Genomic_DNA"/>
</dbReference>
<protein>
    <recommendedName>
        <fullName evidence="3">HMA domain-containing protein</fullName>
    </recommendedName>
</protein>
<evidence type="ECO:0000313" key="2">
    <source>
        <dbReference type="EMBL" id="RCV39436.1"/>
    </source>
</evidence>
<feature type="compositionally biased region" description="Low complexity" evidence="1">
    <location>
        <begin position="222"/>
        <end position="238"/>
    </location>
</feature>
<accession>A0A368SAG8</accession>
<reference evidence="2" key="2">
    <citation type="submission" date="2015-07" db="EMBL/GenBank/DDBJ databases">
        <authorList>
            <person name="Noorani M."/>
        </authorList>
    </citation>
    <scope>NUCLEOTIDE SEQUENCE</scope>
    <source>
        <strain evidence="2">Yugu1</strain>
    </source>
</reference>
<name>A0A368SAG8_SETIT</name>
<feature type="compositionally biased region" description="Low complexity" evidence="1">
    <location>
        <begin position="158"/>
        <end position="173"/>
    </location>
</feature>
<feature type="region of interest" description="Disordered" evidence="1">
    <location>
        <begin position="220"/>
        <end position="249"/>
    </location>
</feature>
<evidence type="ECO:0008006" key="3">
    <source>
        <dbReference type="Google" id="ProtNLM"/>
    </source>
</evidence>
<organism evidence="2">
    <name type="scientific">Setaria italica</name>
    <name type="common">Foxtail millet</name>
    <name type="synonym">Panicum italicum</name>
    <dbReference type="NCBI Taxonomy" id="4555"/>
    <lineage>
        <taxon>Eukaryota</taxon>
        <taxon>Viridiplantae</taxon>
        <taxon>Streptophyta</taxon>
        <taxon>Embryophyta</taxon>
        <taxon>Tracheophyta</taxon>
        <taxon>Spermatophyta</taxon>
        <taxon>Magnoliopsida</taxon>
        <taxon>Liliopsida</taxon>
        <taxon>Poales</taxon>
        <taxon>Poaceae</taxon>
        <taxon>PACMAD clade</taxon>
        <taxon>Panicoideae</taxon>
        <taxon>Panicodae</taxon>
        <taxon>Paniceae</taxon>
        <taxon>Cenchrinae</taxon>
        <taxon>Setaria</taxon>
    </lineage>
</organism>
<evidence type="ECO:0000256" key="1">
    <source>
        <dbReference type="SAM" id="MobiDB-lite"/>
    </source>
</evidence>
<dbReference type="AlphaFoldDB" id="A0A368SAG8"/>
<dbReference type="InterPro" id="IPR042885">
    <property type="entry name" value="HIPP47/16"/>
</dbReference>
<gene>
    <name evidence="2" type="ORF">SETIT_8G224600v2</name>
</gene>
<sequence length="299" mass="32078">MLKIVIKIEMTCDKSRGRAMSLASSLYGLTSVALTGDGKDMLEIIGLGMDPVCLVRCMRKKVGHAQILKVEEVKDKESQPVVVNTEEARPADKPANRRRRARSTGGFRAILTKLSKFMWPRARRSVSPPPPSPLRVEHTDNPAPAASGGPSSHLFSVPSTSTAFSAASPPACTQEQLARNPSAFAQRQDLSRAADLPPVRVAQARRRRRTFNIMSSRVRLGARPAAAPRQQTTTQQAQGNVSSSNARGTDDELAAVEAGCVLEDYVAMFDGPMPPAVIAALAGAVFHLDDEDGIPMGNA</sequence>
<proteinExistence type="predicted"/>
<dbReference type="STRING" id="4555.A0A368SAG8"/>
<reference evidence="2" key="1">
    <citation type="journal article" date="2012" name="Nat. Biotechnol.">
        <title>Reference genome sequence of the model plant Setaria.</title>
        <authorList>
            <person name="Bennetzen J.L."/>
            <person name="Schmutz J."/>
            <person name="Wang H."/>
            <person name="Percifield R."/>
            <person name="Hawkins J."/>
            <person name="Pontaroli A.C."/>
            <person name="Estep M."/>
            <person name="Feng L."/>
            <person name="Vaughn J.N."/>
            <person name="Grimwood J."/>
            <person name="Jenkins J."/>
            <person name="Barry K."/>
            <person name="Lindquist E."/>
            <person name="Hellsten U."/>
            <person name="Deshpande S."/>
            <person name="Wang X."/>
            <person name="Wu X."/>
            <person name="Mitros T."/>
            <person name="Triplett J."/>
            <person name="Yang X."/>
            <person name="Ye C.Y."/>
            <person name="Mauro-Herrera M."/>
            <person name="Wang L."/>
            <person name="Li P."/>
            <person name="Sharma M."/>
            <person name="Sharma R."/>
            <person name="Ronald P.C."/>
            <person name="Panaud O."/>
            <person name="Kellogg E.A."/>
            <person name="Brutnell T.P."/>
            <person name="Doust A.N."/>
            <person name="Tuskan G.A."/>
            <person name="Rokhsar D."/>
            <person name="Devos K.M."/>
        </authorList>
    </citation>
    <scope>NUCLEOTIDE SEQUENCE [LARGE SCALE GENOMIC DNA]</scope>
    <source>
        <strain evidence="2">Yugu1</strain>
    </source>
</reference>
<dbReference type="Gene3D" id="3.30.70.100">
    <property type="match status" value="1"/>
</dbReference>
<dbReference type="OrthoDB" id="692882at2759"/>
<feature type="compositionally biased region" description="Basic and acidic residues" evidence="1">
    <location>
        <begin position="86"/>
        <end position="95"/>
    </location>
</feature>